<accession>A0A5D3F898</accession>
<evidence type="ECO:0000313" key="3">
    <source>
        <dbReference type="EMBL" id="TYK31902.1"/>
    </source>
</evidence>
<evidence type="ECO:0000313" key="4">
    <source>
        <dbReference type="Proteomes" id="UP000324383"/>
    </source>
</evidence>
<dbReference type="EMBL" id="VKLW01000050">
    <property type="protein sequence ID" value="TYK31902.1"/>
    <property type="molecule type" value="Genomic_DNA"/>
</dbReference>
<reference evidence="3 4" key="1">
    <citation type="submission" date="2019-07" db="EMBL/GenBank/DDBJ databases">
        <title>Draft Genome Sequences of Bacteroides pyogenes Strains Isolated from the Uterus Holstein Dairy Cows with Metritis.</title>
        <authorList>
            <person name="Cunha F."/>
            <person name="Galvao K.N."/>
            <person name="Jeon S.J."/>
            <person name="Jeong K.C."/>
        </authorList>
    </citation>
    <scope>NUCLEOTIDE SEQUENCE [LARGE SCALE GENOMIC DNA]</scope>
    <source>
        <strain evidence="3 4">KG-31</strain>
    </source>
</reference>
<name>A0A5D3F898_9BACE</name>
<sequence length="366" mass="43741">MKRILILFIAIGMAAGTTAMASVSMSKVRKETRFLTDKMAYELRLSTLQYNDVYEINYDFIYSVRNIMEYVADGAEWALDDYYEALDIRNDDLRWVLSESQYRRFLNAEYFYRPVYFAGGRWSFRVYINYPNRSFFYYGEPYHYRTYCGAHYRPYFHHASYYRGRYDLKHYPTPYRIREQRVFHSYRHSDFGSIRFRSNTSIRPHNAPTRQNVYVRSGRSGRNERSYNRSRTNQGYNDFTPNRTKISKGENDFRRQSVERSERSRTEGSRSNYSKRATEDRSGKHASRRESTRRSVESDAGSRYSRSNSTERATEDRNGRHASRRESTRRSVESDAGSRYSRSNSTERKTEGRRSSHSQRMESSRR</sequence>
<gene>
    <name evidence="3" type="ORF">FNJ60_14500</name>
</gene>
<feature type="signal peptide" evidence="2">
    <location>
        <begin position="1"/>
        <end position="21"/>
    </location>
</feature>
<feature type="compositionally biased region" description="Basic and acidic residues" evidence="1">
    <location>
        <begin position="276"/>
        <end position="297"/>
    </location>
</feature>
<evidence type="ECO:0000256" key="2">
    <source>
        <dbReference type="SAM" id="SignalP"/>
    </source>
</evidence>
<comment type="caution">
    <text evidence="3">The sequence shown here is derived from an EMBL/GenBank/DDBJ whole genome shotgun (WGS) entry which is preliminary data.</text>
</comment>
<dbReference type="Proteomes" id="UP000324383">
    <property type="component" value="Unassembled WGS sequence"/>
</dbReference>
<proteinExistence type="predicted"/>
<dbReference type="RefSeq" id="WP_051290142.1">
    <property type="nucleotide sequence ID" value="NZ_CAMBON010000038.1"/>
</dbReference>
<keyword evidence="2" id="KW-0732">Signal</keyword>
<feature type="compositionally biased region" description="Polar residues" evidence="1">
    <location>
        <begin position="229"/>
        <end position="244"/>
    </location>
</feature>
<protein>
    <recommendedName>
        <fullName evidence="5">DUF3575 domain-containing protein</fullName>
    </recommendedName>
</protein>
<feature type="compositionally biased region" description="Basic and acidic residues" evidence="1">
    <location>
        <begin position="312"/>
        <end position="333"/>
    </location>
</feature>
<feature type="compositionally biased region" description="Basic and acidic residues" evidence="1">
    <location>
        <begin position="345"/>
        <end position="366"/>
    </location>
</feature>
<feature type="compositionally biased region" description="Polar residues" evidence="1">
    <location>
        <begin position="197"/>
        <end position="214"/>
    </location>
</feature>
<keyword evidence="4" id="KW-1185">Reference proteome</keyword>
<feature type="region of interest" description="Disordered" evidence="1">
    <location>
        <begin position="197"/>
        <end position="366"/>
    </location>
</feature>
<evidence type="ECO:0000256" key="1">
    <source>
        <dbReference type="SAM" id="MobiDB-lite"/>
    </source>
</evidence>
<evidence type="ECO:0008006" key="5">
    <source>
        <dbReference type="Google" id="ProtNLM"/>
    </source>
</evidence>
<feature type="chain" id="PRO_5030116403" description="DUF3575 domain-containing protein" evidence="2">
    <location>
        <begin position="22"/>
        <end position="366"/>
    </location>
</feature>
<organism evidence="3 4">
    <name type="scientific">Bacteroides pyogenes</name>
    <dbReference type="NCBI Taxonomy" id="310300"/>
    <lineage>
        <taxon>Bacteria</taxon>
        <taxon>Pseudomonadati</taxon>
        <taxon>Bacteroidota</taxon>
        <taxon>Bacteroidia</taxon>
        <taxon>Bacteroidales</taxon>
        <taxon>Bacteroidaceae</taxon>
        <taxon>Bacteroides</taxon>
    </lineage>
</organism>
<dbReference type="AlphaFoldDB" id="A0A5D3F898"/>
<feature type="compositionally biased region" description="Basic and acidic residues" evidence="1">
    <location>
        <begin position="247"/>
        <end position="268"/>
    </location>
</feature>